<feature type="domain" description="HNH" evidence="1">
    <location>
        <begin position="62"/>
        <end position="114"/>
    </location>
</feature>
<comment type="caution">
    <text evidence="2">The sequence shown here is derived from an EMBL/GenBank/DDBJ whole genome shotgun (WGS) entry which is preliminary data.</text>
</comment>
<sequence>MTDYRVTKFEIYNYSNIKQNKIILGQDIDEKAVRNIGQHYNKINNKETNYYDRFEKIYYHKCAYCGINTSINPAPLYEIDHFFNELQKTFGDEKSVDEISNLIFACRNCNQSKKEFKVNNIHDIIHPDGEQIGKVFNRGEHFEIVVSPEYYSNEIVQNFYYKMKFNYRFRKLDYLLLNLYFMKEKYSDKILYGNLFNRLLELRNSVPSLKKYK</sequence>
<dbReference type="Pfam" id="PF01844">
    <property type="entry name" value="HNH"/>
    <property type="match status" value="1"/>
</dbReference>
<proteinExistence type="predicted"/>
<reference evidence="2 3" key="1">
    <citation type="submission" date="2021-01" db="EMBL/GenBank/DDBJ databases">
        <title>Genomic Encyclopedia of Type Strains, Phase IV (KMG-IV): sequencing the most valuable type-strain genomes for metagenomic binning, comparative biology and taxonomic classification.</title>
        <authorList>
            <person name="Goeker M."/>
        </authorList>
    </citation>
    <scope>NUCLEOTIDE SEQUENCE [LARGE SCALE GENOMIC DNA]</scope>
    <source>
        <strain evidence="2 3">DSM 27513</strain>
    </source>
</reference>
<protein>
    <recommendedName>
        <fullName evidence="1">HNH domain-containing protein</fullName>
    </recommendedName>
</protein>
<organism evidence="2 3">
    <name type="scientific">Streptococcus saliviloxodontae</name>
    <dbReference type="NCBI Taxonomy" id="1349416"/>
    <lineage>
        <taxon>Bacteria</taxon>
        <taxon>Bacillati</taxon>
        <taxon>Bacillota</taxon>
        <taxon>Bacilli</taxon>
        <taxon>Lactobacillales</taxon>
        <taxon>Streptococcaceae</taxon>
        <taxon>Streptococcus</taxon>
    </lineage>
</organism>
<evidence type="ECO:0000259" key="1">
    <source>
        <dbReference type="Pfam" id="PF01844"/>
    </source>
</evidence>
<dbReference type="Proteomes" id="UP000809081">
    <property type="component" value="Unassembled WGS sequence"/>
</dbReference>
<dbReference type="EMBL" id="JAFBEI010000052">
    <property type="protein sequence ID" value="MBM7637029.1"/>
    <property type="molecule type" value="Genomic_DNA"/>
</dbReference>
<keyword evidence="3" id="KW-1185">Reference proteome</keyword>
<dbReference type="Gene3D" id="1.10.30.50">
    <property type="match status" value="1"/>
</dbReference>
<evidence type="ECO:0000313" key="3">
    <source>
        <dbReference type="Proteomes" id="UP000809081"/>
    </source>
</evidence>
<name>A0ABS2PNL3_9STRE</name>
<dbReference type="CDD" id="cd00085">
    <property type="entry name" value="HNHc"/>
    <property type="match status" value="1"/>
</dbReference>
<dbReference type="InterPro" id="IPR002711">
    <property type="entry name" value="HNH"/>
</dbReference>
<dbReference type="InterPro" id="IPR003615">
    <property type="entry name" value="HNH_nuc"/>
</dbReference>
<gene>
    <name evidence="2" type="ORF">JOC31_001859</name>
</gene>
<dbReference type="RefSeq" id="WP_205017882.1">
    <property type="nucleotide sequence ID" value="NZ_JAFBEI010000052.1"/>
</dbReference>
<evidence type="ECO:0000313" key="2">
    <source>
        <dbReference type="EMBL" id="MBM7637029.1"/>
    </source>
</evidence>
<accession>A0ABS2PNL3</accession>